<accession>A0A0N0IXR9</accession>
<evidence type="ECO:0000313" key="2">
    <source>
        <dbReference type="Proteomes" id="UP000037953"/>
    </source>
</evidence>
<dbReference type="Proteomes" id="UP000037953">
    <property type="component" value="Unassembled WGS sequence"/>
</dbReference>
<comment type="caution">
    <text evidence="1">The sequence shown here is derived from an EMBL/GenBank/DDBJ whole genome shotgun (WGS) entry which is preliminary data.</text>
</comment>
<gene>
    <name evidence="1" type="ORF">AOB46_00285</name>
</gene>
<dbReference type="RefSeq" id="WP_062696057.1">
    <property type="nucleotide sequence ID" value="NZ_LJOD01000001.1"/>
</dbReference>
<dbReference type="AlphaFoldDB" id="A0A0N0IXR9"/>
<protein>
    <submittedName>
        <fullName evidence="1">Uncharacterized protein</fullName>
    </submittedName>
</protein>
<reference evidence="1 2" key="1">
    <citation type="journal article" date="2015" name="Genom Data">
        <title>Draft genome sequence of a multidrug-resistant Chryseobacterium indologenes isolate from Malaysia.</title>
        <authorList>
            <person name="Yu C.Y."/>
            <person name="Ang G.Y."/>
            <person name="Cheng H.J."/>
            <person name="Cheong Y.M."/>
            <person name="Yin W.F."/>
            <person name="Chan K.G."/>
        </authorList>
    </citation>
    <scope>NUCLEOTIDE SEQUENCE [LARGE SCALE GENOMIC DNA]</scope>
    <source>
        <strain evidence="1 2">CI_885</strain>
    </source>
</reference>
<sequence>MLPLEELSGTKFRELKKVADQDNLDHGSIIVTVYKYKTTITDNAKTQCSHMVKVYVKPIVHYIKSESLPKRQVNIRSDFII</sequence>
<organism evidence="1 2">
    <name type="scientific">Chryseobacterium indologenes</name>
    <name type="common">Flavobacterium indologenes</name>
    <dbReference type="NCBI Taxonomy" id="253"/>
    <lineage>
        <taxon>Bacteria</taxon>
        <taxon>Pseudomonadati</taxon>
        <taxon>Bacteroidota</taxon>
        <taxon>Flavobacteriia</taxon>
        <taxon>Flavobacteriales</taxon>
        <taxon>Weeksellaceae</taxon>
        <taxon>Chryseobacterium group</taxon>
        <taxon>Chryseobacterium</taxon>
    </lineage>
</organism>
<name>A0A0N0IXR9_CHRID</name>
<proteinExistence type="predicted"/>
<dbReference type="OrthoDB" id="1270396at2"/>
<reference evidence="2" key="2">
    <citation type="submission" date="2015-09" db="EMBL/GenBank/DDBJ databases">
        <title>Draft genome sequence of a multidrug-resistant Chryseobacterium indologenes isolate from Malaysia.</title>
        <authorList>
            <person name="Yu C.Y."/>
            <person name="Ang G.Y."/>
            <person name="Chan K.-G."/>
        </authorList>
    </citation>
    <scope>NUCLEOTIDE SEQUENCE [LARGE SCALE GENOMIC DNA]</scope>
    <source>
        <strain evidence="2">CI_885</strain>
    </source>
</reference>
<dbReference type="PATRIC" id="fig|253.9.peg.62"/>
<evidence type="ECO:0000313" key="1">
    <source>
        <dbReference type="EMBL" id="KPE52503.1"/>
    </source>
</evidence>
<dbReference type="EMBL" id="LJOD01000001">
    <property type="protein sequence ID" value="KPE52503.1"/>
    <property type="molecule type" value="Genomic_DNA"/>
</dbReference>